<proteinExistence type="predicted"/>
<accession>A0A1T4RXF2</accession>
<evidence type="ECO:0000313" key="2">
    <source>
        <dbReference type="EMBL" id="SKA20261.1"/>
    </source>
</evidence>
<dbReference type="GeneID" id="70584104"/>
<dbReference type="OrthoDB" id="6314559at2"/>
<organism evidence="2 3">
    <name type="scientific">Vibrio cincinnatiensis DSM 19608</name>
    <dbReference type="NCBI Taxonomy" id="1123491"/>
    <lineage>
        <taxon>Bacteria</taxon>
        <taxon>Pseudomonadati</taxon>
        <taxon>Pseudomonadota</taxon>
        <taxon>Gammaproteobacteria</taxon>
        <taxon>Vibrionales</taxon>
        <taxon>Vibrionaceae</taxon>
        <taxon>Vibrio</taxon>
    </lineage>
</organism>
<evidence type="ECO:0008006" key="4">
    <source>
        <dbReference type="Google" id="ProtNLM"/>
    </source>
</evidence>
<feature type="coiled-coil region" evidence="1">
    <location>
        <begin position="64"/>
        <end position="91"/>
    </location>
</feature>
<dbReference type="RefSeq" id="WP_078927216.1">
    <property type="nucleotide sequence ID" value="NZ_FUXB01000016.1"/>
</dbReference>
<sequence length="98" mass="10899">MLTKDVTHELATILAQLQQQGKEPTVALVKARLSSSIPMPAIISAIKSWKNSQRVPKVEIATSKNDDQQRIQELEQTVLALIARVEQLEIALLNKETV</sequence>
<reference evidence="3" key="1">
    <citation type="submission" date="2017-02" db="EMBL/GenBank/DDBJ databases">
        <authorList>
            <person name="Varghese N."/>
            <person name="Submissions S."/>
        </authorList>
    </citation>
    <scope>NUCLEOTIDE SEQUENCE [LARGE SCALE GENOMIC DNA]</scope>
    <source>
        <strain evidence="3">DSM 19608</strain>
    </source>
</reference>
<dbReference type="Proteomes" id="UP000190834">
    <property type="component" value="Unassembled WGS sequence"/>
</dbReference>
<gene>
    <name evidence="2" type="ORF">SAMN02745782_02859</name>
</gene>
<keyword evidence="3" id="KW-1185">Reference proteome</keyword>
<keyword evidence="1" id="KW-0175">Coiled coil</keyword>
<evidence type="ECO:0000256" key="1">
    <source>
        <dbReference type="SAM" id="Coils"/>
    </source>
</evidence>
<dbReference type="EMBL" id="FUXB01000016">
    <property type="protein sequence ID" value="SKA20261.1"/>
    <property type="molecule type" value="Genomic_DNA"/>
</dbReference>
<evidence type="ECO:0000313" key="3">
    <source>
        <dbReference type="Proteomes" id="UP000190834"/>
    </source>
</evidence>
<dbReference type="AlphaFoldDB" id="A0A1T4RXF2"/>
<name>A0A1T4RXF2_VIBCI</name>
<protein>
    <recommendedName>
        <fullName evidence="4">KfrA N-terminal DNA-binding domain-containing protein</fullName>
    </recommendedName>
</protein>